<dbReference type="Pfam" id="PF00646">
    <property type="entry name" value="F-box"/>
    <property type="match status" value="1"/>
</dbReference>
<organism evidence="3 4">
    <name type="scientific">Rosa chinensis</name>
    <name type="common">China rose</name>
    <dbReference type="NCBI Taxonomy" id="74649"/>
    <lineage>
        <taxon>Eukaryota</taxon>
        <taxon>Viridiplantae</taxon>
        <taxon>Streptophyta</taxon>
        <taxon>Embryophyta</taxon>
        <taxon>Tracheophyta</taxon>
        <taxon>Spermatophyta</taxon>
        <taxon>Magnoliopsida</taxon>
        <taxon>eudicotyledons</taxon>
        <taxon>Gunneridae</taxon>
        <taxon>Pentapetalae</taxon>
        <taxon>rosids</taxon>
        <taxon>fabids</taxon>
        <taxon>Rosales</taxon>
        <taxon>Rosaceae</taxon>
        <taxon>Rosoideae</taxon>
        <taxon>Rosoideae incertae sedis</taxon>
        <taxon>Rosa</taxon>
    </lineage>
</organism>
<accession>A0A2P6PH61</accession>
<dbReference type="InterPro" id="IPR053781">
    <property type="entry name" value="F-box_AtFBL13-like"/>
</dbReference>
<dbReference type="EMBL" id="PDCK01000045">
    <property type="protein sequence ID" value="PRQ21247.1"/>
    <property type="molecule type" value="Genomic_DNA"/>
</dbReference>
<name>A0A2P6PH61_ROSCH</name>
<dbReference type="PANTHER" id="PTHR32212">
    <property type="entry name" value="CYCLIN-LIKE F-BOX"/>
    <property type="match status" value="1"/>
</dbReference>
<dbReference type="STRING" id="74649.A0A2P6PH61"/>
<sequence>MASNSKSQLRVTDRISDLPDSLLCHILSFIPTKYSVSTSSLSTRWKRVWASVPCLEFYDGLFPDFESFVLYFTFVTHQTFKSSNLNATMLSVSFILMVGFALPLCIILLNLIFVLKKMDHIQRTSVSSCLRAFSCAKHCLF</sequence>
<evidence type="ECO:0000313" key="4">
    <source>
        <dbReference type="Proteomes" id="UP000238479"/>
    </source>
</evidence>
<evidence type="ECO:0000313" key="3">
    <source>
        <dbReference type="EMBL" id="PRQ21247.1"/>
    </source>
</evidence>
<dbReference type="Gramene" id="PRQ21247">
    <property type="protein sequence ID" value="PRQ21247"/>
    <property type="gene ID" value="RchiOBHm_Chr7g0237081"/>
</dbReference>
<feature type="domain" description="F-box" evidence="2">
    <location>
        <begin position="12"/>
        <end position="61"/>
    </location>
</feature>
<dbReference type="InterPro" id="IPR036047">
    <property type="entry name" value="F-box-like_dom_sf"/>
</dbReference>
<dbReference type="PANTHER" id="PTHR32212:SF234">
    <property type="entry name" value="F-BOX_LRR-REPEAT PROTEIN 13-LIKE"/>
    <property type="match status" value="1"/>
</dbReference>
<gene>
    <name evidence="3" type="ORF">RchiOBHm_Chr7g0237081</name>
</gene>
<keyword evidence="4" id="KW-1185">Reference proteome</keyword>
<dbReference type="CDD" id="cd22160">
    <property type="entry name" value="F-box_AtFBL13-like"/>
    <property type="match status" value="1"/>
</dbReference>
<dbReference type="SUPFAM" id="SSF81383">
    <property type="entry name" value="F-box domain"/>
    <property type="match status" value="1"/>
</dbReference>
<dbReference type="AlphaFoldDB" id="A0A2P6PH61"/>
<dbReference type="Gene3D" id="1.20.1280.50">
    <property type="match status" value="1"/>
</dbReference>
<reference evidence="3 4" key="1">
    <citation type="journal article" date="2018" name="Nat. Genet.">
        <title>The Rosa genome provides new insights in the design of modern roses.</title>
        <authorList>
            <person name="Bendahmane M."/>
        </authorList>
    </citation>
    <scope>NUCLEOTIDE SEQUENCE [LARGE SCALE GENOMIC DNA]</scope>
    <source>
        <strain evidence="4">cv. Old Blush</strain>
    </source>
</reference>
<protein>
    <submittedName>
        <fullName evidence="3">Putative F-box domain-containing protein</fullName>
    </submittedName>
</protein>
<dbReference type="SMART" id="SM00256">
    <property type="entry name" value="FBOX"/>
    <property type="match status" value="1"/>
</dbReference>
<keyword evidence="1" id="KW-1133">Transmembrane helix</keyword>
<comment type="caution">
    <text evidence="3">The sequence shown here is derived from an EMBL/GenBank/DDBJ whole genome shotgun (WGS) entry which is preliminary data.</text>
</comment>
<keyword evidence="1" id="KW-0472">Membrane</keyword>
<dbReference type="InterPro" id="IPR001810">
    <property type="entry name" value="F-box_dom"/>
</dbReference>
<proteinExistence type="predicted"/>
<evidence type="ECO:0000259" key="2">
    <source>
        <dbReference type="PROSITE" id="PS50181"/>
    </source>
</evidence>
<dbReference type="PROSITE" id="PS50181">
    <property type="entry name" value="FBOX"/>
    <property type="match status" value="1"/>
</dbReference>
<keyword evidence="1" id="KW-0812">Transmembrane</keyword>
<feature type="transmembrane region" description="Helical" evidence="1">
    <location>
        <begin position="90"/>
        <end position="115"/>
    </location>
</feature>
<dbReference type="Proteomes" id="UP000238479">
    <property type="component" value="Chromosome 7"/>
</dbReference>
<evidence type="ECO:0000256" key="1">
    <source>
        <dbReference type="SAM" id="Phobius"/>
    </source>
</evidence>